<dbReference type="EMBL" id="FNVE01000003">
    <property type="protein sequence ID" value="SEG03776.1"/>
    <property type="molecule type" value="Genomic_DNA"/>
</dbReference>
<comment type="caution">
    <text evidence="1">The sequence shown here is derived from an EMBL/GenBank/DDBJ whole genome shotgun (WGS) entry which is preliminary data.</text>
</comment>
<dbReference type="SUPFAM" id="SSF52096">
    <property type="entry name" value="ClpP/crotonase"/>
    <property type="match status" value="1"/>
</dbReference>
<dbReference type="GO" id="GO:0016853">
    <property type="term" value="F:isomerase activity"/>
    <property type="evidence" value="ECO:0007669"/>
    <property type="project" value="UniProtKB-KW"/>
</dbReference>
<dbReference type="Proteomes" id="UP000243518">
    <property type="component" value="Unassembled WGS sequence"/>
</dbReference>
<dbReference type="Gene3D" id="3.90.226.10">
    <property type="entry name" value="2-enoyl-CoA Hydratase, Chain A, domain 1"/>
    <property type="match status" value="1"/>
</dbReference>
<dbReference type="InterPro" id="IPR029045">
    <property type="entry name" value="ClpP/crotonase-like_dom_sf"/>
</dbReference>
<dbReference type="RefSeq" id="WP_088274940.1">
    <property type="nucleotide sequence ID" value="NZ_FNVE01000003.1"/>
</dbReference>
<protein>
    <submittedName>
        <fullName evidence="1">2-(1,2-epoxy-1,2-dihydrophenyl)acetyl-CoA isomerase</fullName>
    </submittedName>
</protein>
<keyword evidence="1" id="KW-0413">Isomerase</keyword>
<reference evidence="1 2" key="1">
    <citation type="submission" date="2016-10" db="EMBL/GenBank/DDBJ databases">
        <authorList>
            <person name="Varghese N."/>
            <person name="Submissions S."/>
        </authorList>
    </citation>
    <scope>NUCLEOTIDE SEQUENCE [LARGE SCALE GENOMIC DNA]</scope>
    <source>
        <strain evidence="1 2">CECT 8317</strain>
    </source>
</reference>
<evidence type="ECO:0000313" key="2">
    <source>
        <dbReference type="Proteomes" id="UP000243518"/>
    </source>
</evidence>
<dbReference type="InterPro" id="IPR001753">
    <property type="entry name" value="Enoyl-CoA_hydra/iso"/>
</dbReference>
<name>A0AAQ1G610_9GAMM</name>
<dbReference type="AlphaFoldDB" id="A0AAQ1G610"/>
<evidence type="ECO:0000313" key="1">
    <source>
        <dbReference type="EMBL" id="SEG03776.1"/>
    </source>
</evidence>
<dbReference type="PANTHER" id="PTHR43459:SF1">
    <property type="entry name" value="EG:BACN32G11.4 PROTEIN"/>
    <property type="match status" value="1"/>
</dbReference>
<sequence>MTTLLSGRQLSLELADGCATLTFNNPQAMNALSVEMAQECFHATELLLSHDDVRVLLLRGEGRAFVAGGDLQALQSDPVGAAMAIIEPMHACIRQWHSAPWLTLAVVQGAAAGAGLSLVAAADLVLATSAARFVYAYSDIATTPDLGLSWSLVRRIGRSRTLEMALLGHGLSAEQACEWGLVQRVVSAEQLDIELAALLKRILSLDPQVVRATIDLIDLGLQHELATQLDAEQYSFVSCASRPAFAGAVAAFLAKRR</sequence>
<dbReference type="PANTHER" id="PTHR43459">
    <property type="entry name" value="ENOYL-COA HYDRATASE"/>
    <property type="match status" value="1"/>
</dbReference>
<accession>A0AAQ1G610</accession>
<gene>
    <name evidence="1" type="ORF">SAMN05216586_10336</name>
</gene>
<keyword evidence="2" id="KW-1185">Reference proteome</keyword>
<proteinExistence type="predicted"/>
<dbReference type="Pfam" id="PF00378">
    <property type="entry name" value="ECH_1"/>
    <property type="match status" value="1"/>
</dbReference>
<organism evidence="1 2">
    <name type="scientific">Halopseudomonas aestusnigri</name>
    <dbReference type="NCBI Taxonomy" id="857252"/>
    <lineage>
        <taxon>Bacteria</taxon>
        <taxon>Pseudomonadati</taxon>
        <taxon>Pseudomonadota</taxon>
        <taxon>Gammaproteobacteria</taxon>
        <taxon>Pseudomonadales</taxon>
        <taxon>Pseudomonadaceae</taxon>
        <taxon>Halopseudomonas</taxon>
    </lineage>
</organism>
<dbReference type="CDD" id="cd06558">
    <property type="entry name" value="crotonase-like"/>
    <property type="match status" value="1"/>
</dbReference>